<proteinExistence type="predicted"/>
<name>M5TXF6_9BACT</name>
<reference evidence="1 2" key="1">
    <citation type="journal article" date="2013" name="Mar. Genomics">
        <title>Expression of sulfatases in Rhodopirellula baltica and the diversity of sulfatases in the genus Rhodopirellula.</title>
        <authorList>
            <person name="Wegner C.E."/>
            <person name="Richter-Heitmann T."/>
            <person name="Klindworth A."/>
            <person name="Klockow C."/>
            <person name="Richter M."/>
            <person name="Achstetter T."/>
            <person name="Glockner F.O."/>
            <person name="Harder J."/>
        </authorList>
    </citation>
    <scope>NUCLEOTIDE SEQUENCE [LARGE SCALE GENOMIC DNA]</scope>
    <source>
        <strain evidence="1 2">SM41</strain>
    </source>
</reference>
<evidence type="ECO:0000313" key="2">
    <source>
        <dbReference type="Proteomes" id="UP000011885"/>
    </source>
</evidence>
<protein>
    <submittedName>
        <fullName evidence="1">Uncharacterized protein</fullName>
    </submittedName>
</protein>
<sequence length="74" mass="7605">MPTRNSAVWVLRALIEIRLAQLGAGLSAGRRLAGESTASAGLSACESVGKRTHGVSVAGDRLQGTECEIAILLS</sequence>
<dbReference type="AlphaFoldDB" id="M5TXF6"/>
<dbReference type="Proteomes" id="UP000011885">
    <property type="component" value="Unassembled WGS sequence"/>
</dbReference>
<organism evidence="1 2">
    <name type="scientific">Rhodopirellula sallentina SM41</name>
    <dbReference type="NCBI Taxonomy" id="1263870"/>
    <lineage>
        <taxon>Bacteria</taxon>
        <taxon>Pseudomonadati</taxon>
        <taxon>Planctomycetota</taxon>
        <taxon>Planctomycetia</taxon>
        <taxon>Pirellulales</taxon>
        <taxon>Pirellulaceae</taxon>
        <taxon>Rhodopirellula</taxon>
    </lineage>
</organism>
<dbReference type="EMBL" id="ANOH01000319">
    <property type="protein sequence ID" value="EMI53912.1"/>
    <property type="molecule type" value="Genomic_DNA"/>
</dbReference>
<dbReference type="PATRIC" id="fig|1263870.3.peg.4926"/>
<evidence type="ECO:0000313" key="1">
    <source>
        <dbReference type="EMBL" id="EMI53912.1"/>
    </source>
</evidence>
<keyword evidence="2" id="KW-1185">Reference proteome</keyword>
<gene>
    <name evidence="1" type="ORF">RSSM_04659</name>
</gene>
<comment type="caution">
    <text evidence="1">The sequence shown here is derived from an EMBL/GenBank/DDBJ whole genome shotgun (WGS) entry which is preliminary data.</text>
</comment>
<accession>M5TXF6</accession>